<evidence type="ECO:0000313" key="1">
    <source>
        <dbReference type="EMBL" id="MED6237186.1"/>
    </source>
</evidence>
<gene>
    <name evidence="1" type="ORF">ATANTOWER_020407</name>
</gene>
<proteinExistence type="predicted"/>
<dbReference type="EMBL" id="JAHUTI010014162">
    <property type="protein sequence ID" value="MED6237186.1"/>
    <property type="molecule type" value="Genomic_DNA"/>
</dbReference>
<sequence>MFLELLHQGHFLEGIKKRTLIMYAHPLFRRTPQGRLLIGPTEDVNMCEIVVAGRARRKEEVLSEATAFVRQNGGDPGDQFLVLAHCKIQFG</sequence>
<reference evidence="1 2" key="1">
    <citation type="submission" date="2021-07" db="EMBL/GenBank/DDBJ databases">
        <authorList>
            <person name="Palmer J.M."/>
        </authorList>
    </citation>
    <scope>NUCLEOTIDE SEQUENCE [LARGE SCALE GENOMIC DNA]</scope>
    <source>
        <strain evidence="1 2">AT_MEX2019</strain>
        <tissue evidence="1">Muscle</tissue>
    </source>
</reference>
<keyword evidence="2" id="KW-1185">Reference proteome</keyword>
<name>A0ABU7AG86_9TELE</name>
<organism evidence="1 2">
    <name type="scientific">Ataeniobius toweri</name>
    <dbReference type="NCBI Taxonomy" id="208326"/>
    <lineage>
        <taxon>Eukaryota</taxon>
        <taxon>Metazoa</taxon>
        <taxon>Chordata</taxon>
        <taxon>Craniata</taxon>
        <taxon>Vertebrata</taxon>
        <taxon>Euteleostomi</taxon>
        <taxon>Actinopterygii</taxon>
        <taxon>Neopterygii</taxon>
        <taxon>Teleostei</taxon>
        <taxon>Neoteleostei</taxon>
        <taxon>Acanthomorphata</taxon>
        <taxon>Ovalentaria</taxon>
        <taxon>Atherinomorphae</taxon>
        <taxon>Cyprinodontiformes</taxon>
        <taxon>Goodeidae</taxon>
        <taxon>Ataeniobius</taxon>
    </lineage>
</organism>
<protein>
    <submittedName>
        <fullName evidence="1">Uncharacterized protein</fullName>
    </submittedName>
</protein>
<evidence type="ECO:0000313" key="2">
    <source>
        <dbReference type="Proteomes" id="UP001345963"/>
    </source>
</evidence>
<comment type="caution">
    <text evidence="1">The sequence shown here is derived from an EMBL/GenBank/DDBJ whole genome shotgun (WGS) entry which is preliminary data.</text>
</comment>
<dbReference type="Proteomes" id="UP001345963">
    <property type="component" value="Unassembled WGS sequence"/>
</dbReference>
<accession>A0ABU7AG86</accession>